<reference evidence="2 3" key="2">
    <citation type="journal article" date="2023" name="Sci. Data">
        <title>Genome assembly of the Korean intertidal mud-creeper Batillaria attramentaria.</title>
        <authorList>
            <person name="Patra A.K."/>
            <person name="Ho P.T."/>
            <person name="Jun S."/>
            <person name="Lee S.J."/>
            <person name="Kim Y."/>
            <person name="Won Y.J."/>
        </authorList>
    </citation>
    <scope>NUCLEOTIDE SEQUENCE [LARGE SCALE GENOMIC DNA]</scope>
    <source>
        <strain evidence="2">Wonlab-2016</strain>
    </source>
</reference>
<reference evidence="2" key="3">
    <citation type="submission" date="2023-01" db="EMBL/GenBank/DDBJ databases">
        <authorList>
            <person name="Patra A."/>
        </authorList>
    </citation>
    <scope>NUCLEOTIDE SEQUENCE</scope>
    <source>
        <strain evidence="2">Wonlab-2016</strain>
        <tissue evidence="2">Foot muscle</tissue>
    </source>
</reference>
<sequence length="114" mass="12719">MCEWVKVTTTRCDCRGHSCRKSDTRLQCPYSRKWPASCQETFLQTQTLRPQPAVCSLDNLCFTLGSSDSIWWSPPTDTGTGPITDMAPSPLSSSLTDHLGQLLVPHSDLTIVRY</sequence>
<organism evidence="2 3">
    <name type="scientific">Batillaria attramentaria</name>
    <dbReference type="NCBI Taxonomy" id="370345"/>
    <lineage>
        <taxon>Eukaryota</taxon>
        <taxon>Metazoa</taxon>
        <taxon>Spiralia</taxon>
        <taxon>Lophotrochozoa</taxon>
        <taxon>Mollusca</taxon>
        <taxon>Gastropoda</taxon>
        <taxon>Caenogastropoda</taxon>
        <taxon>Sorbeoconcha</taxon>
        <taxon>Cerithioidea</taxon>
        <taxon>Batillariidae</taxon>
        <taxon>Batillaria</taxon>
    </lineage>
</organism>
<evidence type="ECO:0000313" key="3">
    <source>
        <dbReference type="Proteomes" id="UP001519460"/>
    </source>
</evidence>
<dbReference type="AlphaFoldDB" id="A0ABD0JT00"/>
<evidence type="ECO:0000313" key="2">
    <source>
        <dbReference type="EMBL" id="KAK7477779.1"/>
    </source>
</evidence>
<proteinExistence type="predicted"/>
<accession>A0ABD0JT00</accession>
<evidence type="ECO:0000313" key="1">
    <source>
        <dbReference type="EMBL" id="KAK7475188.1"/>
    </source>
</evidence>
<protein>
    <submittedName>
        <fullName evidence="2">Uncharacterized protein</fullName>
    </submittedName>
</protein>
<dbReference type="EMBL" id="JACVVK020000341">
    <property type="protein sequence ID" value="KAK7477779.1"/>
    <property type="molecule type" value="Genomic_DNA"/>
</dbReference>
<reference evidence="2" key="1">
    <citation type="submission" date="2020-09" db="EMBL/GenBank/DDBJ databases">
        <authorList>
            <person name="Won Y."/>
        </authorList>
    </citation>
    <scope>NUCLEOTIDE SEQUENCE</scope>
    <source>
        <strain evidence="2">Wonlab-2016</strain>
        <tissue evidence="2">Foot muscle</tissue>
    </source>
</reference>
<keyword evidence="3" id="KW-1185">Reference proteome</keyword>
<comment type="caution">
    <text evidence="2">The sequence shown here is derived from an EMBL/GenBank/DDBJ whole genome shotgun (WGS) entry which is preliminary data.</text>
</comment>
<name>A0ABD0JT00_9CAEN</name>
<dbReference type="Proteomes" id="UP001519460">
    <property type="component" value="Unassembled WGS sequence"/>
</dbReference>
<gene>
    <name evidence="2" type="ORF">BaRGS_00030962</name>
    <name evidence="1" type="ORF">BaRGS_00033589</name>
</gene>
<dbReference type="EMBL" id="JACVVK020000413">
    <property type="protein sequence ID" value="KAK7475188.1"/>
    <property type="molecule type" value="Genomic_DNA"/>
</dbReference>